<evidence type="ECO:0000313" key="1">
    <source>
        <dbReference type="EMBL" id="ACK71980.1"/>
    </source>
</evidence>
<keyword evidence="2" id="KW-1185">Reference proteome</keyword>
<accession>B7KGQ3</accession>
<dbReference type="KEGG" id="cyc:PCC7424_3592"/>
<dbReference type="InterPro" id="IPR001343">
    <property type="entry name" value="Hemolysn_Ca-bd"/>
</dbReference>
<dbReference type="Pfam" id="PF00353">
    <property type="entry name" value="HemolysinCabind"/>
    <property type="match status" value="1"/>
</dbReference>
<dbReference type="PRINTS" id="PR00313">
    <property type="entry name" value="CABNDNGRPT"/>
</dbReference>
<dbReference type="Gene3D" id="2.150.10.10">
    <property type="entry name" value="Serralysin-like metalloprotease, C-terminal"/>
    <property type="match status" value="1"/>
</dbReference>
<evidence type="ECO:0000313" key="2">
    <source>
        <dbReference type="Proteomes" id="UP000002384"/>
    </source>
</evidence>
<dbReference type="OrthoDB" id="468550at2"/>
<name>B7KGQ3_GLOC7</name>
<dbReference type="GO" id="GO:0005509">
    <property type="term" value="F:calcium ion binding"/>
    <property type="evidence" value="ECO:0007669"/>
    <property type="project" value="InterPro"/>
</dbReference>
<dbReference type="EMBL" id="CP001291">
    <property type="protein sequence ID" value="ACK71980.1"/>
    <property type="molecule type" value="Genomic_DNA"/>
</dbReference>
<proteinExistence type="predicted"/>
<dbReference type="eggNOG" id="COG2931">
    <property type="taxonomic scope" value="Bacteria"/>
</dbReference>
<dbReference type="HOGENOM" id="CLU_917412_0_0_3"/>
<organism evidence="1 2">
    <name type="scientific">Gloeothece citriformis (strain PCC 7424)</name>
    <name type="common">Cyanothece sp. (strain PCC 7424)</name>
    <dbReference type="NCBI Taxonomy" id="65393"/>
    <lineage>
        <taxon>Bacteria</taxon>
        <taxon>Bacillati</taxon>
        <taxon>Cyanobacteriota</taxon>
        <taxon>Cyanophyceae</taxon>
        <taxon>Oscillatoriophycideae</taxon>
        <taxon>Chroococcales</taxon>
        <taxon>Aphanothecaceae</taxon>
        <taxon>Gloeothece</taxon>
        <taxon>Gloeothece citriformis</taxon>
    </lineage>
</organism>
<reference evidence="2" key="1">
    <citation type="journal article" date="2011" name="MBio">
        <title>Novel metabolic attributes of the genus Cyanothece, comprising a group of unicellular nitrogen-fixing Cyanobacteria.</title>
        <authorList>
            <person name="Bandyopadhyay A."/>
            <person name="Elvitigala T."/>
            <person name="Welsh E."/>
            <person name="Stockel J."/>
            <person name="Liberton M."/>
            <person name="Min H."/>
            <person name="Sherman L.A."/>
            <person name="Pakrasi H.B."/>
        </authorList>
    </citation>
    <scope>NUCLEOTIDE SEQUENCE [LARGE SCALE GENOMIC DNA]</scope>
    <source>
        <strain evidence="2">PCC 7424</strain>
    </source>
</reference>
<sequence>MCYFCSALNSDLYSSNADLSIGQILIGGTDNDMMIGTDGFDKIYGQAGDDTIDGGLGDDYLRGNDGADQFVLRRGNGRDTIFDFEDNKDKFLLKDGLQYEDLTISQQYGRTVISVTDTGEVLANLLYEVDVSQIEREDFVVFSEEIKYNIINDHNQSQSILLEVENFNLDGYEPEENNKVSGGQLAKLNSQVSHGIATTEFNGLPGFYDIIVGYFDENDGAATLQLEVNDTTVDSWILDESLLGAAANANTFRTRIIEDVQLNPSDLISVVGIRERAEFARVDYIELIANAPTEVGLGVGAQL</sequence>
<dbReference type="AlphaFoldDB" id="B7KGQ3"/>
<dbReference type="eggNOG" id="COG2755">
    <property type="taxonomic scope" value="Bacteria"/>
</dbReference>
<dbReference type="STRING" id="65393.PCC7424_3592"/>
<dbReference type="InterPro" id="IPR011049">
    <property type="entry name" value="Serralysin-like_metalloprot_C"/>
</dbReference>
<dbReference type="SUPFAM" id="SSF51120">
    <property type="entry name" value="beta-Roll"/>
    <property type="match status" value="1"/>
</dbReference>
<dbReference type="InterPro" id="IPR018511">
    <property type="entry name" value="Hemolysin-typ_Ca-bd_CS"/>
</dbReference>
<dbReference type="Proteomes" id="UP000002384">
    <property type="component" value="Chromosome"/>
</dbReference>
<protein>
    <submittedName>
        <fullName evidence="1">Hemolysin-type calcium-binding region</fullName>
    </submittedName>
</protein>
<gene>
    <name evidence="1" type="ordered locus">PCC7424_3592</name>
</gene>
<dbReference type="PROSITE" id="PS00330">
    <property type="entry name" value="HEMOLYSIN_CALCIUM"/>
    <property type="match status" value="1"/>
</dbReference>
<dbReference type="RefSeq" id="WP_015955573.1">
    <property type="nucleotide sequence ID" value="NC_011729.1"/>
</dbReference>